<evidence type="ECO:0000313" key="2">
    <source>
        <dbReference type="Proteomes" id="UP000245390"/>
    </source>
</evidence>
<dbReference type="Pfam" id="PF12765">
    <property type="entry name" value="Cohesin_HEAT"/>
    <property type="match status" value="1"/>
</dbReference>
<dbReference type="InterPro" id="IPR016024">
    <property type="entry name" value="ARM-type_fold"/>
</dbReference>
<organism evidence="1 2">
    <name type="scientific">Silicimonas algicola</name>
    <dbReference type="NCBI Taxonomy" id="1826607"/>
    <lineage>
        <taxon>Bacteria</taxon>
        <taxon>Pseudomonadati</taxon>
        <taxon>Pseudomonadota</taxon>
        <taxon>Alphaproteobacteria</taxon>
        <taxon>Rhodobacterales</taxon>
        <taxon>Paracoccaceae</taxon>
    </lineage>
</organism>
<dbReference type="RefSeq" id="WP_109757779.1">
    <property type="nucleotide sequence ID" value="NZ_CP034588.1"/>
</dbReference>
<proteinExistence type="predicted"/>
<dbReference type="KEGG" id="salo:EF888_05245"/>
<gene>
    <name evidence="1" type="ORF">C8D95_101761</name>
</gene>
<reference evidence="1 2" key="1">
    <citation type="submission" date="2018-05" db="EMBL/GenBank/DDBJ databases">
        <title>Genomic Encyclopedia of Type Strains, Phase IV (KMG-IV): sequencing the most valuable type-strain genomes for metagenomic binning, comparative biology and taxonomic classification.</title>
        <authorList>
            <person name="Goeker M."/>
        </authorList>
    </citation>
    <scope>NUCLEOTIDE SEQUENCE [LARGE SCALE GENOMIC DNA]</scope>
    <source>
        <strain evidence="1 2">DSM 103371</strain>
    </source>
</reference>
<evidence type="ECO:0000313" key="1">
    <source>
        <dbReference type="EMBL" id="PWK58941.1"/>
    </source>
</evidence>
<comment type="caution">
    <text evidence="1">The sequence shown here is derived from an EMBL/GenBank/DDBJ whole genome shotgun (WGS) entry which is preliminary data.</text>
</comment>
<dbReference type="EMBL" id="QGGV01000001">
    <property type="protein sequence ID" value="PWK58941.1"/>
    <property type="molecule type" value="Genomic_DNA"/>
</dbReference>
<dbReference type="Proteomes" id="UP000245390">
    <property type="component" value="Unassembled WGS sequence"/>
</dbReference>
<dbReference type="AlphaFoldDB" id="A0A316GDB5"/>
<dbReference type="InterPro" id="IPR026003">
    <property type="entry name" value="Cohesin_HEAT"/>
</dbReference>
<dbReference type="InterPro" id="IPR011989">
    <property type="entry name" value="ARM-like"/>
</dbReference>
<dbReference type="OrthoDB" id="7364954at2"/>
<name>A0A316GDB5_9RHOB</name>
<sequence length="346" mass="39014">MSRLRTSHAFGWASKLRALVGGCWQRQGPRRSFKIIDSEFRIELESLLRRGEIQRFEKLARHRCDLYGMRGNAAWQRRVARAQLKENSGFADIYLYHRDGFIREEALRSIEVLDGPIAAFGLLARLNDWVPEVRDAASATLARCFSTSSGDVLAPAVWAFLTKRHLWNRWSGGYEPFVEDVVKHCGLVDALSVMLLGVSRKGASRVFRVLSRSPAFDTHLTAIASDAHEPHLRAAALTCLSKARVIWPLAIRKKVWMDGPMGKPVWREAFGSRPLTAEPDLIAAIANGLCDRSVLVRNAAIDALILHRDNAKFRPLIAKSIKEPEAEPRPSTRMRLQYLARQVTLD</sequence>
<accession>A0A316GDB5</accession>
<dbReference type="SUPFAM" id="SSF48371">
    <property type="entry name" value="ARM repeat"/>
    <property type="match status" value="1"/>
</dbReference>
<dbReference type="Gene3D" id="1.25.10.10">
    <property type="entry name" value="Leucine-rich Repeat Variant"/>
    <property type="match status" value="1"/>
</dbReference>
<protein>
    <submittedName>
        <fullName evidence="1">Putative sister chromatid cohesion protein</fullName>
    </submittedName>
</protein>
<keyword evidence="2" id="KW-1185">Reference proteome</keyword>